<keyword evidence="3 4" id="KW-0326">Glycosidase</keyword>
<dbReference type="InterPro" id="IPR006626">
    <property type="entry name" value="PbH1"/>
</dbReference>
<evidence type="ECO:0000256" key="1">
    <source>
        <dbReference type="ARBA" id="ARBA00008834"/>
    </source>
</evidence>
<evidence type="ECO:0000313" key="7">
    <source>
        <dbReference type="Proteomes" id="UP000198356"/>
    </source>
</evidence>
<dbReference type="PANTHER" id="PTHR31339:SF9">
    <property type="entry name" value="PLASMIN AND FIBRONECTIN-BINDING PROTEIN A"/>
    <property type="match status" value="1"/>
</dbReference>
<evidence type="ECO:0000256" key="3">
    <source>
        <dbReference type="ARBA" id="ARBA00023295"/>
    </source>
</evidence>
<dbReference type="PROSITE" id="PS51318">
    <property type="entry name" value="TAT"/>
    <property type="match status" value="1"/>
</dbReference>
<dbReference type="InterPro" id="IPR000743">
    <property type="entry name" value="Glyco_hydro_28"/>
</dbReference>
<dbReference type="GO" id="GO:0004650">
    <property type="term" value="F:polygalacturonase activity"/>
    <property type="evidence" value="ECO:0007669"/>
    <property type="project" value="InterPro"/>
</dbReference>
<name>A0A239HNY5_9BACT</name>
<keyword evidence="5" id="KW-0732">Signal</keyword>
<keyword evidence="7" id="KW-1185">Reference proteome</keyword>
<accession>A0A239HNY5</accession>
<sequence>MAKQLERRGFLKLAAAGVAAVPLASAMDGLAMGKIPPVPAAKPTPTLSLSVRDYGAVGDGVAKDTAAIQQTIDRVSVFGGGEVVVPAGTYLIGGIALRSRVLLRLEKDAVLMGSAEFADYPVAQVRWEGRWIQGHLGLIHAIDAVDTGIVGPGKIMGNHALGGRPTKEQPLRHPCLVEPINCQRLRFEDFSTDYFRMWSMHPTNCEDLTFRNLTIRSTGGNGDGIDVDSCRRVKIDRCDIATGDDCISVKSGRGAEGFTLLRTSEDIEITNCTFADSIFACIGIGSETSGGIRNVRIAHCTFTSAATHAIYIKSRPGRGAFIEDITVDDVTAAGMKLGFLRFNLLNSGIQDEYAVGGPVGIPTAKNFKFSNIKVTECPVLVDGTAIHPSKPLEGFVFEHVSGVCAKGISLANVHGAVIRDVTVQVSDGPLLSVSNVTGMGLKDAVKVDPPKPTPDVPVAEYRLH</sequence>
<feature type="chain" id="PRO_5013076953" evidence="5">
    <location>
        <begin position="27"/>
        <end position="464"/>
    </location>
</feature>
<dbReference type="Pfam" id="PF00295">
    <property type="entry name" value="Glyco_hydro_28"/>
    <property type="match status" value="1"/>
</dbReference>
<dbReference type="AlphaFoldDB" id="A0A239HNY5"/>
<reference evidence="6 7" key="1">
    <citation type="submission" date="2017-06" db="EMBL/GenBank/DDBJ databases">
        <authorList>
            <person name="Kim H.J."/>
            <person name="Triplett B.A."/>
        </authorList>
    </citation>
    <scope>NUCLEOTIDE SEQUENCE [LARGE SCALE GENOMIC DNA]</scope>
    <source>
        <strain evidence="6 7">DSM 18704</strain>
    </source>
</reference>
<feature type="signal peptide" evidence="5">
    <location>
        <begin position="1"/>
        <end position="26"/>
    </location>
</feature>
<gene>
    <name evidence="6" type="ORF">SAMN05421770_102487</name>
</gene>
<dbReference type="EMBL" id="FZOU01000002">
    <property type="protein sequence ID" value="SNS83022.1"/>
    <property type="molecule type" value="Genomic_DNA"/>
</dbReference>
<keyword evidence="2 4" id="KW-0378">Hydrolase</keyword>
<proteinExistence type="inferred from homology"/>
<dbReference type="InterPro" id="IPR012334">
    <property type="entry name" value="Pectin_lyas_fold"/>
</dbReference>
<evidence type="ECO:0000313" key="6">
    <source>
        <dbReference type="EMBL" id="SNS83022.1"/>
    </source>
</evidence>
<dbReference type="InterPro" id="IPR011050">
    <property type="entry name" value="Pectin_lyase_fold/virulence"/>
</dbReference>
<dbReference type="PANTHER" id="PTHR31339">
    <property type="entry name" value="PECTIN LYASE-RELATED"/>
    <property type="match status" value="1"/>
</dbReference>
<dbReference type="GO" id="GO:0005975">
    <property type="term" value="P:carbohydrate metabolic process"/>
    <property type="evidence" value="ECO:0007669"/>
    <property type="project" value="InterPro"/>
</dbReference>
<protein>
    <submittedName>
        <fullName evidence="6">Tat (Twin-arginine translocation) pathway signal sequence</fullName>
    </submittedName>
</protein>
<comment type="similarity">
    <text evidence="1 4">Belongs to the glycosyl hydrolase 28 family.</text>
</comment>
<dbReference type="SUPFAM" id="SSF51126">
    <property type="entry name" value="Pectin lyase-like"/>
    <property type="match status" value="1"/>
</dbReference>
<dbReference type="InterPro" id="IPR006311">
    <property type="entry name" value="TAT_signal"/>
</dbReference>
<dbReference type="NCBIfam" id="TIGR01409">
    <property type="entry name" value="TAT_signal_seq"/>
    <property type="match status" value="1"/>
</dbReference>
<dbReference type="RefSeq" id="WP_089407965.1">
    <property type="nucleotide sequence ID" value="NZ_FZOU01000002.1"/>
</dbReference>
<dbReference type="Proteomes" id="UP000198356">
    <property type="component" value="Unassembled WGS sequence"/>
</dbReference>
<evidence type="ECO:0000256" key="2">
    <source>
        <dbReference type="ARBA" id="ARBA00022801"/>
    </source>
</evidence>
<organism evidence="6 7">
    <name type="scientific">Granulicella rosea</name>
    <dbReference type="NCBI Taxonomy" id="474952"/>
    <lineage>
        <taxon>Bacteria</taxon>
        <taxon>Pseudomonadati</taxon>
        <taxon>Acidobacteriota</taxon>
        <taxon>Terriglobia</taxon>
        <taxon>Terriglobales</taxon>
        <taxon>Acidobacteriaceae</taxon>
        <taxon>Granulicella</taxon>
    </lineage>
</organism>
<dbReference type="InterPro" id="IPR051801">
    <property type="entry name" value="GH28_Enzymes"/>
</dbReference>
<dbReference type="SMART" id="SM00710">
    <property type="entry name" value="PbH1"/>
    <property type="match status" value="6"/>
</dbReference>
<dbReference type="OrthoDB" id="9795222at2"/>
<evidence type="ECO:0000256" key="5">
    <source>
        <dbReference type="SAM" id="SignalP"/>
    </source>
</evidence>
<dbReference type="Gene3D" id="2.160.20.10">
    <property type="entry name" value="Single-stranded right-handed beta-helix, Pectin lyase-like"/>
    <property type="match status" value="1"/>
</dbReference>
<dbReference type="InterPro" id="IPR019546">
    <property type="entry name" value="TAT_signal_bac_arc"/>
</dbReference>
<evidence type="ECO:0000256" key="4">
    <source>
        <dbReference type="RuleBase" id="RU361169"/>
    </source>
</evidence>